<evidence type="ECO:0000256" key="1">
    <source>
        <dbReference type="SAM" id="MobiDB-lite"/>
    </source>
</evidence>
<gene>
    <name evidence="2" type="ORF">SMI01S_25470</name>
</gene>
<sequence length="143" mass="16410">MVLRIGFKYLIIMNSEENKKQNKANDDDQGPKDPNDLAYNKEDASYELDVNDKDPDWEHPSDYDTISEGAADDDSTYDSSNPYVGDEYAPLEELEEEDLEDNNMHIEGESIVRVSKEDEELSKDAEDDRVDLDEEGYPKYEGD</sequence>
<feature type="region of interest" description="Disordered" evidence="1">
    <location>
        <begin position="16"/>
        <end position="143"/>
    </location>
</feature>
<keyword evidence="3" id="KW-1185">Reference proteome</keyword>
<reference evidence="2 3" key="1">
    <citation type="submission" date="2019-07" db="EMBL/GenBank/DDBJ databases">
        <title>Whole genome shotgun sequence of Sphingobacterium mizutaii NBRC 14946.</title>
        <authorList>
            <person name="Hosoyama A."/>
            <person name="Uohara A."/>
            <person name="Ohji S."/>
            <person name="Ichikawa N."/>
        </authorList>
    </citation>
    <scope>NUCLEOTIDE SEQUENCE [LARGE SCALE GENOMIC DNA]</scope>
    <source>
        <strain evidence="2 3">NBRC 14946</strain>
    </source>
</reference>
<feature type="compositionally biased region" description="Basic and acidic residues" evidence="1">
    <location>
        <begin position="16"/>
        <end position="62"/>
    </location>
</feature>
<accession>A0ABQ0W627</accession>
<protein>
    <submittedName>
        <fullName evidence="2">Uncharacterized protein</fullName>
    </submittedName>
</protein>
<organism evidence="2 3">
    <name type="scientific">Sphingobacterium mizutaii NBRC 14946 = DSM 11724</name>
    <dbReference type="NCBI Taxonomy" id="1220576"/>
    <lineage>
        <taxon>Bacteria</taxon>
        <taxon>Pseudomonadati</taxon>
        <taxon>Bacteroidota</taxon>
        <taxon>Sphingobacteriia</taxon>
        <taxon>Sphingobacteriales</taxon>
        <taxon>Sphingobacteriaceae</taxon>
        <taxon>Sphingobacterium</taxon>
    </lineage>
</organism>
<feature type="compositionally biased region" description="Basic and acidic residues" evidence="1">
    <location>
        <begin position="102"/>
        <end position="126"/>
    </location>
</feature>
<dbReference type="Proteomes" id="UP000321676">
    <property type="component" value="Unassembled WGS sequence"/>
</dbReference>
<feature type="compositionally biased region" description="Acidic residues" evidence="1">
    <location>
        <begin position="89"/>
        <end position="101"/>
    </location>
</feature>
<name>A0ABQ0W627_9SPHI</name>
<evidence type="ECO:0000313" key="3">
    <source>
        <dbReference type="Proteomes" id="UP000321676"/>
    </source>
</evidence>
<dbReference type="EMBL" id="BJXH01000026">
    <property type="protein sequence ID" value="GEM68941.1"/>
    <property type="molecule type" value="Genomic_DNA"/>
</dbReference>
<evidence type="ECO:0000313" key="2">
    <source>
        <dbReference type="EMBL" id="GEM68941.1"/>
    </source>
</evidence>
<proteinExistence type="predicted"/>
<comment type="caution">
    <text evidence="2">The sequence shown here is derived from an EMBL/GenBank/DDBJ whole genome shotgun (WGS) entry which is preliminary data.</text>
</comment>